<dbReference type="InterPro" id="IPR019455">
    <property type="entry name" value="Acetolactate_synth_ssu_C"/>
</dbReference>
<evidence type="ECO:0000256" key="2">
    <source>
        <dbReference type="ARBA" id="ARBA00005025"/>
    </source>
</evidence>
<dbReference type="AlphaFoldDB" id="A0A4R5KYS3"/>
<keyword evidence="8 10" id="KW-0808">Transferase</keyword>
<comment type="subunit">
    <text evidence="4 8">Dimer of large and small chains.</text>
</comment>
<evidence type="ECO:0000256" key="1">
    <source>
        <dbReference type="ARBA" id="ARBA00004974"/>
    </source>
</evidence>
<dbReference type="Pfam" id="PF10369">
    <property type="entry name" value="ALS_ss_C"/>
    <property type="match status" value="1"/>
</dbReference>
<dbReference type="InterPro" id="IPR039557">
    <property type="entry name" value="AHAS_ACT"/>
</dbReference>
<keyword evidence="11" id="KW-1185">Reference proteome</keyword>
<dbReference type="OrthoDB" id="9787365at2"/>
<feature type="domain" description="ACT" evidence="9">
    <location>
        <begin position="6"/>
        <end position="80"/>
    </location>
</feature>
<dbReference type="FunFam" id="3.30.70.260:FF:000001">
    <property type="entry name" value="Acetolactate synthase, small subunit"/>
    <property type="match status" value="1"/>
</dbReference>
<dbReference type="InterPro" id="IPR004789">
    <property type="entry name" value="Acetalactate_synth_ssu"/>
</dbReference>
<dbReference type="InterPro" id="IPR054480">
    <property type="entry name" value="AHAS_small-like_ACT"/>
</dbReference>
<evidence type="ECO:0000256" key="7">
    <source>
        <dbReference type="ARBA" id="ARBA00048670"/>
    </source>
</evidence>
<dbReference type="UniPathway" id="UPA00049">
    <property type="reaction ID" value="UER00059"/>
</dbReference>
<dbReference type="PANTHER" id="PTHR30239:SF0">
    <property type="entry name" value="ACETOLACTATE SYNTHASE SMALL SUBUNIT 1, CHLOROPLASTIC"/>
    <property type="match status" value="1"/>
</dbReference>
<dbReference type="InterPro" id="IPR002912">
    <property type="entry name" value="ACT_dom"/>
</dbReference>
<evidence type="ECO:0000256" key="3">
    <source>
        <dbReference type="ARBA" id="ARBA00006341"/>
    </source>
</evidence>
<dbReference type="EMBL" id="SMRT01000001">
    <property type="protein sequence ID" value="TDG00753.1"/>
    <property type="molecule type" value="Genomic_DNA"/>
</dbReference>
<organism evidence="10 11">
    <name type="scientific">Paenibacillus piri</name>
    <dbReference type="NCBI Taxonomy" id="2547395"/>
    <lineage>
        <taxon>Bacteria</taxon>
        <taxon>Bacillati</taxon>
        <taxon>Bacillota</taxon>
        <taxon>Bacilli</taxon>
        <taxon>Bacillales</taxon>
        <taxon>Paenibacillaceae</taxon>
        <taxon>Paenibacillus</taxon>
    </lineage>
</organism>
<dbReference type="CDD" id="cd04878">
    <property type="entry name" value="ACT_AHAS"/>
    <property type="match status" value="1"/>
</dbReference>
<dbReference type="InterPro" id="IPR045865">
    <property type="entry name" value="ACT-like_dom_sf"/>
</dbReference>
<dbReference type="NCBIfam" id="NF008864">
    <property type="entry name" value="PRK11895.1"/>
    <property type="match status" value="1"/>
</dbReference>
<evidence type="ECO:0000256" key="8">
    <source>
        <dbReference type="RuleBase" id="RU368092"/>
    </source>
</evidence>
<comment type="function">
    <text evidence="8">Catalyzes the conversion of 2 pyruvate molecules into acetolactate in the first common step of the biosynthetic pathway of the branched-amino acids such as leucine, isoleucine, and valine.</text>
</comment>
<dbReference type="PROSITE" id="PS51671">
    <property type="entry name" value="ACT"/>
    <property type="match status" value="1"/>
</dbReference>
<dbReference type="InterPro" id="IPR027271">
    <property type="entry name" value="Acetolactate_synth/TF_NikR_C"/>
</dbReference>
<comment type="pathway">
    <text evidence="2 8">Amino-acid biosynthesis; L-valine biosynthesis; L-valine from pyruvate: step 1/4.</text>
</comment>
<dbReference type="GO" id="GO:0005829">
    <property type="term" value="C:cytosol"/>
    <property type="evidence" value="ECO:0007669"/>
    <property type="project" value="TreeGrafter"/>
</dbReference>
<protein>
    <recommendedName>
        <fullName evidence="8">Acetolactate synthase small subunit</fullName>
        <shortName evidence="8">AHAS</shortName>
        <shortName evidence="8">ALS</shortName>
        <ecNumber evidence="8">2.2.1.6</ecNumber>
    </recommendedName>
    <alternativeName>
        <fullName evidence="8">Acetohydroxy-acid synthase small subunit</fullName>
    </alternativeName>
</protein>
<dbReference type="Proteomes" id="UP000295636">
    <property type="component" value="Unassembled WGS sequence"/>
</dbReference>
<dbReference type="EC" id="2.2.1.6" evidence="8"/>
<sequence length="162" mass="17740">MSKQHTVSILVLDQPGVLQRVCGLFSRRGFNIDSITVGSCEEAGLSRMIIVSTGDDRAIEQLQKQLNKLIDIVRVEYLSSSPMVARELALIKVRAEPVRRPELLGVVETYRASVVDFGADSMIIQAVGDSSKVESMLELLQPYGVLELSRTGITAIRRGGPI</sequence>
<dbReference type="Pfam" id="PF22629">
    <property type="entry name" value="ACT_AHAS_ss"/>
    <property type="match status" value="1"/>
</dbReference>
<dbReference type="SUPFAM" id="SSF55021">
    <property type="entry name" value="ACT-like"/>
    <property type="match status" value="2"/>
</dbReference>
<evidence type="ECO:0000256" key="6">
    <source>
        <dbReference type="ARBA" id="ARBA00023304"/>
    </source>
</evidence>
<comment type="similarity">
    <text evidence="3 8">Belongs to the acetolactate synthase small subunit family.</text>
</comment>
<proteinExistence type="inferred from homology"/>
<evidence type="ECO:0000256" key="5">
    <source>
        <dbReference type="ARBA" id="ARBA00022605"/>
    </source>
</evidence>
<comment type="pathway">
    <text evidence="1 8">Amino-acid biosynthesis; L-isoleucine biosynthesis; L-isoleucine from 2-oxobutanoate: step 1/4.</text>
</comment>
<gene>
    <name evidence="10" type="primary">ilvN</name>
    <name evidence="10" type="ORF">E1757_03780</name>
</gene>
<dbReference type="GO" id="GO:1990610">
    <property type="term" value="F:acetolactate synthase regulator activity"/>
    <property type="evidence" value="ECO:0007669"/>
    <property type="project" value="UniProtKB-UniRule"/>
</dbReference>
<dbReference type="GO" id="GO:0009097">
    <property type="term" value="P:isoleucine biosynthetic process"/>
    <property type="evidence" value="ECO:0007669"/>
    <property type="project" value="UniProtKB-UniRule"/>
</dbReference>
<dbReference type="UniPathway" id="UPA00047">
    <property type="reaction ID" value="UER00055"/>
</dbReference>
<comment type="caution">
    <text evidence="10">The sequence shown here is derived from an EMBL/GenBank/DDBJ whole genome shotgun (WGS) entry which is preliminary data.</text>
</comment>
<dbReference type="RefSeq" id="WP_133225463.1">
    <property type="nucleotide sequence ID" value="NZ_SMRT01000001.1"/>
</dbReference>
<evidence type="ECO:0000313" key="10">
    <source>
        <dbReference type="EMBL" id="TDG00753.1"/>
    </source>
</evidence>
<dbReference type="Gene3D" id="3.30.70.260">
    <property type="match status" value="1"/>
</dbReference>
<dbReference type="GO" id="GO:0003984">
    <property type="term" value="F:acetolactate synthase activity"/>
    <property type="evidence" value="ECO:0007669"/>
    <property type="project" value="UniProtKB-UniRule"/>
</dbReference>
<evidence type="ECO:0000256" key="4">
    <source>
        <dbReference type="ARBA" id="ARBA00011744"/>
    </source>
</evidence>
<evidence type="ECO:0000259" key="9">
    <source>
        <dbReference type="PROSITE" id="PS51671"/>
    </source>
</evidence>
<reference evidence="10 11" key="1">
    <citation type="submission" date="2019-03" db="EMBL/GenBank/DDBJ databases">
        <title>This is whole genome sequence of Paenibacillus sp MS74 strain.</title>
        <authorList>
            <person name="Trinh H.N."/>
        </authorList>
    </citation>
    <scope>NUCLEOTIDE SEQUENCE [LARGE SCALE GENOMIC DNA]</scope>
    <source>
        <strain evidence="10 11">MS74</strain>
    </source>
</reference>
<dbReference type="PANTHER" id="PTHR30239">
    <property type="entry name" value="ACETOLACTATE SYNTHASE SMALL SUBUNIT"/>
    <property type="match status" value="1"/>
</dbReference>
<dbReference type="Gene3D" id="3.30.70.1150">
    <property type="entry name" value="ACT-like. Chain A, domain 2"/>
    <property type="match status" value="1"/>
</dbReference>
<keyword evidence="6 8" id="KW-0100">Branched-chain amino acid biosynthesis</keyword>
<evidence type="ECO:0000313" key="11">
    <source>
        <dbReference type="Proteomes" id="UP000295636"/>
    </source>
</evidence>
<dbReference type="NCBIfam" id="TIGR00119">
    <property type="entry name" value="acolac_sm"/>
    <property type="match status" value="1"/>
</dbReference>
<accession>A0A4R5KYS3</accession>
<name>A0A4R5KYS3_9BACL</name>
<keyword evidence="5 8" id="KW-0028">Amino-acid biosynthesis</keyword>
<comment type="catalytic activity">
    <reaction evidence="7 8">
        <text>2 pyruvate + H(+) = (2S)-2-acetolactate + CO2</text>
        <dbReference type="Rhea" id="RHEA:25249"/>
        <dbReference type="ChEBI" id="CHEBI:15361"/>
        <dbReference type="ChEBI" id="CHEBI:15378"/>
        <dbReference type="ChEBI" id="CHEBI:16526"/>
        <dbReference type="ChEBI" id="CHEBI:58476"/>
        <dbReference type="EC" id="2.2.1.6"/>
    </reaction>
</comment>
<dbReference type="GO" id="GO:0009099">
    <property type="term" value="P:L-valine biosynthetic process"/>
    <property type="evidence" value="ECO:0007669"/>
    <property type="project" value="UniProtKB-UniRule"/>
</dbReference>